<dbReference type="EMBL" id="QNUL01000026">
    <property type="protein sequence ID" value="REA57675.1"/>
    <property type="molecule type" value="Genomic_DNA"/>
</dbReference>
<protein>
    <submittedName>
        <fullName evidence="4">Flagellar motor protein MotB</fullName>
    </submittedName>
</protein>
<evidence type="ECO:0000256" key="2">
    <source>
        <dbReference type="SAM" id="MobiDB-lite"/>
    </source>
</evidence>
<dbReference type="Proteomes" id="UP000256373">
    <property type="component" value="Unassembled WGS sequence"/>
</dbReference>
<dbReference type="PANTHER" id="PTHR30329:SF21">
    <property type="entry name" value="LIPOPROTEIN YIAD-RELATED"/>
    <property type="match status" value="1"/>
</dbReference>
<proteinExistence type="predicted"/>
<reference evidence="4 5" key="1">
    <citation type="submission" date="2018-07" db="EMBL/GenBank/DDBJ databases">
        <title>Dyadobacter roseus sp. nov., isolated from rose rhizosphere soil.</title>
        <authorList>
            <person name="Chen L."/>
        </authorList>
    </citation>
    <scope>NUCLEOTIDE SEQUENCE [LARGE SCALE GENOMIC DNA]</scope>
    <source>
        <strain evidence="4 5">RS19</strain>
    </source>
</reference>
<feature type="domain" description="OmpA-like" evidence="3">
    <location>
        <begin position="187"/>
        <end position="303"/>
    </location>
</feature>
<dbReference type="OrthoDB" id="9763897at2"/>
<evidence type="ECO:0000259" key="3">
    <source>
        <dbReference type="PROSITE" id="PS51123"/>
    </source>
</evidence>
<evidence type="ECO:0000313" key="5">
    <source>
        <dbReference type="Proteomes" id="UP000256373"/>
    </source>
</evidence>
<dbReference type="Gene3D" id="3.30.1330.60">
    <property type="entry name" value="OmpA-like domain"/>
    <property type="match status" value="2"/>
</dbReference>
<dbReference type="SUPFAM" id="SSF103088">
    <property type="entry name" value="OmpA-like"/>
    <property type="match status" value="2"/>
</dbReference>
<gene>
    <name evidence="4" type="ORF">DSL64_23345</name>
</gene>
<organism evidence="4 5">
    <name type="scientific">Dyadobacter luteus</name>
    <dbReference type="NCBI Taxonomy" id="2259619"/>
    <lineage>
        <taxon>Bacteria</taxon>
        <taxon>Pseudomonadati</taxon>
        <taxon>Bacteroidota</taxon>
        <taxon>Cytophagia</taxon>
        <taxon>Cytophagales</taxon>
        <taxon>Spirosomataceae</taxon>
        <taxon>Dyadobacter</taxon>
    </lineage>
</organism>
<dbReference type="InterPro" id="IPR050330">
    <property type="entry name" value="Bact_OuterMem_StrucFunc"/>
</dbReference>
<keyword evidence="4" id="KW-0282">Flagellum</keyword>
<dbReference type="PROSITE" id="PS51123">
    <property type="entry name" value="OMPA_2"/>
    <property type="match status" value="1"/>
</dbReference>
<dbReference type="PANTHER" id="PTHR30329">
    <property type="entry name" value="STATOR ELEMENT OF FLAGELLAR MOTOR COMPLEX"/>
    <property type="match status" value="1"/>
</dbReference>
<sequence>MSNSKIWWVLLAVWIAGSSYWHVCRIKQLCDAQPALPQSSSVIPVVEPLVISDSSSLQLRANGNFAFAKNGATTNFTSVLPELDSVYRYLSAKSGKQIVITGSFSPSEVNHTTFANPGEARAQAIRQWFLSKGLPDSLIVVNSVEAKNLVFQQDTLYGGIDFGFRNIVVSNPATTAPQSETDLANKERFESIFKPIDLYFPTASSEYIKTDQNQLFIAEAKKFLSDHADKKLMLTGHTDNEDSAEWNLVLSRKRANFVKKQFVALGLPENRIITDGKGESEPKASNETAQGKRANRRVSIVVK</sequence>
<name>A0A3D8Y5M3_9BACT</name>
<accession>A0A3D8Y5M3</accession>
<dbReference type="AlphaFoldDB" id="A0A3D8Y5M3"/>
<keyword evidence="5" id="KW-1185">Reference proteome</keyword>
<keyword evidence="4" id="KW-0969">Cilium</keyword>
<evidence type="ECO:0000313" key="4">
    <source>
        <dbReference type="EMBL" id="REA57675.1"/>
    </source>
</evidence>
<dbReference type="InterPro" id="IPR006665">
    <property type="entry name" value="OmpA-like"/>
</dbReference>
<dbReference type="Pfam" id="PF00691">
    <property type="entry name" value="OmpA"/>
    <property type="match status" value="1"/>
</dbReference>
<dbReference type="CDD" id="cd07185">
    <property type="entry name" value="OmpA_C-like"/>
    <property type="match status" value="1"/>
</dbReference>
<dbReference type="InterPro" id="IPR036737">
    <property type="entry name" value="OmpA-like_sf"/>
</dbReference>
<comment type="caution">
    <text evidence="4">The sequence shown here is derived from an EMBL/GenBank/DDBJ whole genome shotgun (WGS) entry which is preliminary data.</text>
</comment>
<dbReference type="GO" id="GO:0016020">
    <property type="term" value="C:membrane"/>
    <property type="evidence" value="ECO:0007669"/>
    <property type="project" value="UniProtKB-UniRule"/>
</dbReference>
<feature type="compositionally biased region" description="Basic and acidic residues" evidence="2">
    <location>
        <begin position="273"/>
        <end position="284"/>
    </location>
</feature>
<feature type="region of interest" description="Disordered" evidence="2">
    <location>
        <begin position="273"/>
        <end position="303"/>
    </location>
</feature>
<keyword evidence="4" id="KW-0966">Cell projection</keyword>
<evidence type="ECO:0000256" key="1">
    <source>
        <dbReference type="PROSITE-ProRule" id="PRU00473"/>
    </source>
</evidence>
<keyword evidence="1" id="KW-0472">Membrane</keyword>
<dbReference type="RefSeq" id="WP_115833362.1">
    <property type="nucleotide sequence ID" value="NZ_QNUL01000026.1"/>
</dbReference>